<dbReference type="Pfam" id="PF00877">
    <property type="entry name" value="NLPC_P60"/>
    <property type="match status" value="1"/>
</dbReference>
<dbReference type="InterPro" id="IPR051794">
    <property type="entry name" value="PG_Endopeptidase_C40"/>
</dbReference>
<dbReference type="InterPro" id="IPR000064">
    <property type="entry name" value="NLP_P60_dom"/>
</dbReference>
<dbReference type="SUPFAM" id="SSF54001">
    <property type="entry name" value="Cysteine proteinases"/>
    <property type="match status" value="1"/>
</dbReference>
<proteinExistence type="inferred from homology"/>
<dbReference type="AlphaFoldDB" id="A0A9X3LNQ3"/>
<keyword evidence="2" id="KW-0645">Protease</keyword>
<dbReference type="RefSeq" id="WP_034986477.1">
    <property type="nucleotide sequence ID" value="NZ_JAKMUT010000006.1"/>
</dbReference>
<feature type="domain" description="NlpC/P60" evidence="6">
    <location>
        <begin position="89"/>
        <end position="203"/>
    </location>
</feature>
<comment type="similarity">
    <text evidence="1">Belongs to the peptidase C40 family.</text>
</comment>
<evidence type="ECO:0000256" key="5">
    <source>
        <dbReference type="SAM" id="SignalP"/>
    </source>
</evidence>
<keyword evidence="4" id="KW-0788">Thiol protease</keyword>
<dbReference type="GO" id="GO:0006508">
    <property type="term" value="P:proteolysis"/>
    <property type="evidence" value="ECO:0007669"/>
    <property type="project" value="UniProtKB-KW"/>
</dbReference>
<accession>A0A9X3LNQ3</accession>
<keyword evidence="3" id="KW-0378">Hydrolase</keyword>
<dbReference type="Gene3D" id="3.90.1720.10">
    <property type="entry name" value="endopeptidase domain like (from Nostoc punctiforme)"/>
    <property type="match status" value="1"/>
</dbReference>
<dbReference type="PROSITE" id="PS51935">
    <property type="entry name" value="NLPC_P60"/>
    <property type="match status" value="1"/>
</dbReference>
<dbReference type="PANTHER" id="PTHR47359:SF3">
    <property type="entry name" value="NLP_P60 DOMAIN-CONTAINING PROTEIN-RELATED"/>
    <property type="match status" value="1"/>
</dbReference>
<dbReference type="GO" id="GO:0008234">
    <property type="term" value="F:cysteine-type peptidase activity"/>
    <property type="evidence" value="ECO:0007669"/>
    <property type="project" value="UniProtKB-KW"/>
</dbReference>
<evidence type="ECO:0000256" key="3">
    <source>
        <dbReference type="ARBA" id="ARBA00022801"/>
    </source>
</evidence>
<feature type="signal peptide" evidence="5">
    <location>
        <begin position="1"/>
        <end position="35"/>
    </location>
</feature>
<comment type="caution">
    <text evidence="7">The sequence shown here is derived from an EMBL/GenBank/DDBJ whole genome shotgun (WGS) entry which is preliminary data.</text>
</comment>
<dbReference type="EMBL" id="JAKMUT010000006">
    <property type="protein sequence ID" value="MCZ9289993.1"/>
    <property type="molecule type" value="Genomic_DNA"/>
</dbReference>
<reference evidence="7" key="1">
    <citation type="submission" date="2022-02" db="EMBL/GenBank/DDBJ databases">
        <title>Corynebacterium sp. from urogenital microbiome.</title>
        <authorList>
            <person name="Cappelli E.A."/>
            <person name="Ribeiro T.G."/>
            <person name="Peixe L."/>
        </authorList>
    </citation>
    <scope>NUCLEOTIDE SEQUENCE</scope>
    <source>
        <strain evidence="7">C8Ua_174</strain>
    </source>
</reference>
<evidence type="ECO:0000313" key="8">
    <source>
        <dbReference type="Proteomes" id="UP001146469"/>
    </source>
</evidence>
<evidence type="ECO:0000256" key="1">
    <source>
        <dbReference type="ARBA" id="ARBA00007074"/>
    </source>
</evidence>
<sequence>MGKHSLKKNNAPRNAAMIAAVGVGAAVLNPAAAQAAPVTHTPSGVTVDVPDHLLPTIKPYFKQANLTTGGNNAPAPAAKPAAKKKPAASSVGQRIANIAKSKVGAPYSWGASGPNAFDCSGLTSWAHRQVGKNIPRTSSAQANAGKKVSLNALQPGDVISYYGGASHVAIYIGNGKIVHALNSSNPVRIDNLHMMPVYNAVRF</sequence>
<feature type="chain" id="PRO_5040827470" evidence="5">
    <location>
        <begin position="36"/>
        <end position="203"/>
    </location>
</feature>
<evidence type="ECO:0000256" key="4">
    <source>
        <dbReference type="ARBA" id="ARBA00022807"/>
    </source>
</evidence>
<dbReference type="InterPro" id="IPR038765">
    <property type="entry name" value="Papain-like_cys_pep_sf"/>
</dbReference>
<keyword evidence="8" id="KW-1185">Reference proteome</keyword>
<dbReference type="PANTHER" id="PTHR47359">
    <property type="entry name" value="PEPTIDOGLYCAN DL-ENDOPEPTIDASE CWLO"/>
    <property type="match status" value="1"/>
</dbReference>
<evidence type="ECO:0000256" key="2">
    <source>
        <dbReference type="ARBA" id="ARBA00022670"/>
    </source>
</evidence>
<keyword evidence="5" id="KW-0732">Signal</keyword>
<gene>
    <name evidence="7" type="ORF">L8V00_07230</name>
</gene>
<name>A0A9X3LNQ3_9CORY</name>
<evidence type="ECO:0000313" key="7">
    <source>
        <dbReference type="EMBL" id="MCZ9289993.1"/>
    </source>
</evidence>
<dbReference type="Proteomes" id="UP001146469">
    <property type="component" value="Unassembled WGS sequence"/>
</dbReference>
<organism evidence="7 8">
    <name type="scientific">Corynebacterium evansiae</name>
    <dbReference type="NCBI Taxonomy" id="2913499"/>
    <lineage>
        <taxon>Bacteria</taxon>
        <taxon>Bacillati</taxon>
        <taxon>Actinomycetota</taxon>
        <taxon>Actinomycetes</taxon>
        <taxon>Mycobacteriales</taxon>
        <taxon>Corynebacteriaceae</taxon>
        <taxon>Corynebacterium</taxon>
    </lineage>
</organism>
<evidence type="ECO:0000259" key="6">
    <source>
        <dbReference type="PROSITE" id="PS51935"/>
    </source>
</evidence>
<protein>
    <submittedName>
        <fullName evidence="7">C40 family peptidase</fullName>
    </submittedName>
</protein>